<feature type="coiled-coil region" evidence="1">
    <location>
        <begin position="385"/>
        <end position="440"/>
    </location>
</feature>
<dbReference type="InterPro" id="IPR035706">
    <property type="entry name" value="AAA_9"/>
</dbReference>
<dbReference type="PANTHER" id="PTHR45703:SF36">
    <property type="entry name" value="DYNEIN HEAVY CHAIN, CYTOPLASMIC"/>
    <property type="match status" value="1"/>
</dbReference>
<dbReference type="PANTHER" id="PTHR45703">
    <property type="entry name" value="DYNEIN HEAVY CHAIN"/>
    <property type="match status" value="1"/>
</dbReference>
<feature type="coiled-coil region" evidence="1">
    <location>
        <begin position="144"/>
        <end position="213"/>
    </location>
</feature>
<proteinExistence type="predicted"/>
<keyword evidence="1" id="KW-0175">Coiled coil</keyword>
<evidence type="ECO:0000313" key="4">
    <source>
        <dbReference type="Proteomes" id="UP000887540"/>
    </source>
</evidence>
<dbReference type="Gene3D" id="3.40.50.300">
    <property type="entry name" value="P-loop containing nucleotide triphosphate hydrolases"/>
    <property type="match status" value="1"/>
</dbReference>
<reference evidence="5" key="1">
    <citation type="submission" date="2022-11" db="UniProtKB">
        <authorList>
            <consortium name="WormBaseParasite"/>
        </authorList>
    </citation>
    <scope>IDENTIFICATION</scope>
</reference>
<dbReference type="AlphaFoldDB" id="A0A914C4R0"/>
<dbReference type="FunFam" id="1.20.920.20:FF:000013">
    <property type="entry name" value="Dynein Heavy Chain"/>
    <property type="match status" value="1"/>
</dbReference>
<dbReference type="InterPro" id="IPR026983">
    <property type="entry name" value="DHC"/>
</dbReference>
<evidence type="ECO:0000313" key="5">
    <source>
        <dbReference type="WBParaSite" id="ACRNAN_Path_22.g72.t1"/>
    </source>
</evidence>
<evidence type="ECO:0000256" key="1">
    <source>
        <dbReference type="SAM" id="Coils"/>
    </source>
</evidence>
<dbReference type="Pfam" id="PF12777">
    <property type="entry name" value="MT"/>
    <property type="match status" value="1"/>
</dbReference>
<evidence type="ECO:0000259" key="3">
    <source>
        <dbReference type="Pfam" id="PF12781"/>
    </source>
</evidence>
<feature type="domain" description="Dynein heavy chain coiled coil stalk" evidence="2">
    <location>
        <begin position="150"/>
        <end position="494"/>
    </location>
</feature>
<dbReference type="InterPro" id="IPR024743">
    <property type="entry name" value="Dynein_HC_stalk"/>
</dbReference>
<evidence type="ECO:0000259" key="2">
    <source>
        <dbReference type="Pfam" id="PF12777"/>
    </source>
</evidence>
<sequence>MKDGVLPSKLTQQLLAEIREKKNIDTSELLDWKTRGILSDAMRKNLHVVVSASAEKMLTNHEVFERIFDYAMIDHLDYWNESDLASFTRATMEESEEFKQNHLETFVSYAMGIYTRYKHMVDHHRLIHFVKTFCHVVRLKRINLELLEKRYKNGILKLNKANEQMNFLQQELLRLQPELVRTSLETTVLMSAIERETIEVENAREVVAANENRSNMAATKAQNLKAACEQEVAEAVPALEAAVDALQVLNQSDISTLKTMRFPPQGVRMCMEAVCILMREKPVKTTDESGNINLDYWPTAQKVLSDTHFLTRIRNFPRDKISYRTMRTVRKDYLARPEFEPENIKAVSLAAEGLCLWVKAIDVYNRIAKIVEPKKEKMKKAELMVKQHMKQLEIKRKALQEVTEQLQRLSDQFSQMSQRKQDLQNQIQSCETKMHRAEKLLGALGGEREHWDQKIEELKVENGTYRRKALIMAALIEFLGHFSYAQRQEEIKKIQNSIGLEDNTIRTMPDHLLMFITGEEKHSTLEHLTMIHYSRRTPLICDSQGSFMKFFLHANNNCTVVDALDTKLEERLRDAMTVGKPILVDQLAHPIPLTLQRIFKHQDYNKQSLVEKTHPELGEFKLFLCTKQSAQDFPQDLLDSVCVINVSDINENLEGTLLEIFFQSHATQLTSKRDKLIEEKIQISRRLNESELEILDVLAKSKDLDDDIAIDILTEMHELAGLKHMRKLELREVEEQLAEIHNRFRTTLQHAAYIIEIAMNMYRLNKLYSRTLAYFFNIFKEALSANGKERMAQQETDLGMRKNVDATFRRVLHQIYFREHRRVFELFLKNNWAWNSIRSLKEREFIRVFEKLGIKPQPTFQDQIIATDSIEHLSFINLNAILAEDQWLIVDGLQLACIDSINALHRFIVQVI</sequence>
<dbReference type="Pfam" id="PF12781">
    <property type="entry name" value="AAA_9"/>
    <property type="match status" value="1"/>
</dbReference>
<name>A0A914C4R0_9BILA</name>
<dbReference type="GO" id="GO:0007018">
    <property type="term" value="P:microtubule-based movement"/>
    <property type="evidence" value="ECO:0007669"/>
    <property type="project" value="InterPro"/>
</dbReference>
<dbReference type="Gene3D" id="1.20.920.20">
    <property type="match status" value="1"/>
</dbReference>
<organism evidence="4 5">
    <name type="scientific">Acrobeloides nanus</name>
    <dbReference type="NCBI Taxonomy" id="290746"/>
    <lineage>
        <taxon>Eukaryota</taxon>
        <taxon>Metazoa</taxon>
        <taxon>Ecdysozoa</taxon>
        <taxon>Nematoda</taxon>
        <taxon>Chromadorea</taxon>
        <taxon>Rhabditida</taxon>
        <taxon>Tylenchina</taxon>
        <taxon>Cephalobomorpha</taxon>
        <taxon>Cephaloboidea</taxon>
        <taxon>Cephalobidae</taxon>
        <taxon>Acrobeloides</taxon>
    </lineage>
</organism>
<dbReference type="WBParaSite" id="ACRNAN_Path_22.g72.t1">
    <property type="protein sequence ID" value="ACRNAN_Path_22.g72.t1"/>
    <property type="gene ID" value="ACRNAN_Path_22.g72"/>
</dbReference>
<feature type="domain" description="Dynein heavy chain ATP-binding dynein motor region" evidence="3">
    <location>
        <begin position="525"/>
        <end position="718"/>
    </location>
</feature>
<protein>
    <submittedName>
        <fullName evidence="5">Uncharacterized protein</fullName>
    </submittedName>
</protein>
<dbReference type="GO" id="GO:0030286">
    <property type="term" value="C:dynein complex"/>
    <property type="evidence" value="ECO:0007669"/>
    <property type="project" value="InterPro"/>
</dbReference>
<keyword evidence="4" id="KW-1185">Reference proteome</keyword>
<dbReference type="InterPro" id="IPR027417">
    <property type="entry name" value="P-loop_NTPase"/>
</dbReference>
<accession>A0A914C4R0</accession>
<dbReference type="Proteomes" id="UP000887540">
    <property type="component" value="Unplaced"/>
</dbReference>
<dbReference type="GO" id="GO:0045505">
    <property type="term" value="F:dynein intermediate chain binding"/>
    <property type="evidence" value="ECO:0007669"/>
    <property type="project" value="InterPro"/>
</dbReference>
<dbReference type="GO" id="GO:0051959">
    <property type="term" value="F:dynein light intermediate chain binding"/>
    <property type="evidence" value="ECO:0007669"/>
    <property type="project" value="InterPro"/>
</dbReference>